<evidence type="ECO:0000256" key="1">
    <source>
        <dbReference type="ARBA" id="ARBA00001971"/>
    </source>
</evidence>
<evidence type="ECO:0000256" key="7">
    <source>
        <dbReference type="ARBA" id="ARBA00023033"/>
    </source>
</evidence>
<dbReference type="PANTHER" id="PTHR24279">
    <property type="entry name" value="CYTOCHROME P450"/>
    <property type="match status" value="1"/>
</dbReference>
<dbReference type="GO" id="GO:0004497">
    <property type="term" value="F:monooxygenase activity"/>
    <property type="evidence" value="ECO:0007669"/>
    <property type="project" value="UniProtKB-KW"/>
</dbReference>
<evidence type="ECO:0000313" key="10">
    <source>
        <dbReference type="EMBL" id="CAD7586843.1"/>
    </source>
</evidence>
<dbReference type="Pfam" id="PF00067">
    <property type="entry name" value="p450"/>
    <property type="match status" value="1"/>
</dbReference>
<dbReference type="PANTHER" id="PTHR24279:SF120">
    <property type="entry name" value="CYTOCHROME P450"/>
    <property type="match status" value="1"/>
</dbReference>
<dbReference type="CDD" id="cd11054">
    <property type="entry name" value="CYP24A1-like"/>
    <property type="match status" value="1"/>
</dbReference>
<proteinExistence type="inferred from homology"/>
<protein>
    <recommendedName>
        <fullName evidence="11">Cytochrome P450</fullName>
    </recommendedName>
</protein>
<evidence type="ECO:0000256" key="2">
    <source>
        <dbReference type="ARBA" id="ARBA00010617"/>
    </source>
</evidence>
<dbReference type="GO" id="GO:0005506">
    <property type="term" value="F:iron ion binding"/>
    <property type="evidence" value="ECO:0007669"/>
    <property type="project" value="InterPro"/>
</dbReference>
<feature type="region of interest" description="Disordered" evidence="9">
    <location>
        <begin position="735"/>
        <end position="760"/>
    </location>
</feature>
<name>A0A7R9JQM5_TIMGE</name>
<dbReference type="PROSITE" id="PS00086">
    <property type="entry name" value="CYTOCHROME_P450"/>
    <property type="match status" value="1"/>
</dbReference>
<reference evidence="10" key="1">
    <citation type="submission" date="2020-11" db="EMBL/GenBank/DDBJ databases">
        <authorList>
            <person name="Tran Van P."/>
        </authorList>
    </citation>
    <scope>NUCLEOTIDE SEQUENCE</scope>
</reference>
<gene>
    <name evidence="10" type="ORF">TGEB3V08_LOCUS1120</name>
</gene>
<dbReference type="SUPFAM" id="SSF48264">
    <property type="entry name" value="Cytochrome P450"/>
    <property type="match status" value="1"/>
</dbReference>
<dbReference type="InterPro" id="IPR050479">
    <property type="entry name" value="CYP11_CYP27_families"/>
</dbReference>
<dbReference type="Gene3D" id="1.10.630.10">
    <property type="entry name" value="Cytochrome P450"/>
    <property type="match status" value="1"/>
</dbReference>
<evidence type="ECO:0000256" key="6">
    <source>
        <dbReference type="ARBA" id="ARBA00023004"/>
    </source>
</evidence>
<dbReference type="InterPro" id="IPR036396">
    <property type="entry name" value="Cyt_P450_sf"/>
</dbReference>
<feature type="binding site" description="axial binding residue" evidence="8">
    <location>
        <position position="465"/>
    </location>
    <ligand>
        <name>heme</name>
        <dbReference type="ChEBI" id="CHEBI:30413"/>
    </ligand>
    <ligandPart>
        <name>Fe</name>
        <dbReference type="ChEBI" id="CHEBI:18248"/>
    </ligandPart>
</feature>
<dbReference type="PRINTS" id="PR00463">
    <property type="entry name" value="EP450I"/>
</dbReference>
<evidence type="ECO:0000256" key="3">
    <source>
        <dbReference type="ARBA" id="ARBA00022617"/>
    </source>
</evidence>
<evidence type="ECO:0000256" key="9">
    <source>
        <dbReference type="SAM" id="MobiDB-lite"/>
    </source>
</evidence>
<dbReference type="AlphaFoldDB" id="A0A7R9JQM5"/>
<comment type="similarity">
    <text evidence="2">Belongs to the cytochrome P450 family.</text>
</comment>
<dbReference type="PRINTS" id="PR00385">
    <property type="entry name" value="P450"/>
</dbReference>
<feature type="compositionally biased region" description="Polar residues" evidence="9">
    <location>
        <begin position="745"/>
        <end position="760"/>
    </location>
</feature>
<keyword evidence="7" id="KW-0503">Monooxygenase</keyword>
<sequence>MSRRVVANIRKVSSLAEEFINRPSYQASCDVSKPYSEVPGPRALPLVGNAWRFLPIIGHYSIENLDRVMTSLHHEYGRIVKVGGLIGHPDLLFVFDGDEIERVFRKEDVLPHRPSMPSLHYYKQVLRRDFFGDTPGVIGVHGVQWNEFRSQVQQVMLQAGAATRYIAPLDQVAQDFVDRIHNMRDTNKELPDNFLFETYKWALESIGRVSLDTRLGCLDPNISQHSEAHRIIASIHTFFTHVAVVELKTPFWRLISTPAWRRYIAALDVFRETCMKHISEAMDRLQQSRNPRDSNSDVSILEKVLLKTNNPKIAAVMAMDLFLVGVDTTSVAITSTLYQLAKNPSKQQRLFRELNQVLPSADTPLEPASLNKLTYLKACIKETLRMYPVIIGNGRSLQSDTVIGGYNIPKGTHVIFPHLVVSNSTKYFQNPDTFMPERWIKKDKDCPAKTHPFVSLPFGFGRRTCLGRRFAEVELQILLAKIFRKYQVEYHYDDFRYKVCPTYIPENPPKFRMKEREIEECCGTGGLAGVKRRGDLGSGEVRVGFLCRGEVRQVGRKGRGGVRLGPGVVKYGCCGAGCLLLFSFSILLARPSGVAYQCGVEMCGRRAEKGAGMCSPASDHGGRIGMCSPAIDRGGRIGMCSPASDRGGWIGICSPASDHGGRIGMCSPAIDRGGRIGMGSPASDRGGRIEIRIQHRQDLHQISDKLTHIIAENIDSDSLLLDILAESAAVSLHSRKTVSVPCSPEGSSPAASSTRQQEPSFITQVEAATTPSGVRSYSPIVSPVKQVHF</sequence>
<evidence type="ECO:0000256" key="4">
    <source>
        <dbReference type="ARBA" id="ARBA00022723"/>
    </source>
</evidence>
<keyword evidence="4 8" id="KW-0479">Metal-binding</keyword>
<dbReference type="InterPro" id="IPR001128">
    <property type="entry name" value="Cyt_P450"/>
</dbReference>
<dbReference type="FunFam" id="1.10.630.10:FF:000006">
    <property type="entry name" value="Cytochrome P450 302a1, mitochondrial"/>
    <property type="match status" value="1"/>
</dbReference>
<keyword evidence="6 8" id="KW-0408">Iron</keyword>
<evidence type="ECO:0000256" key="8">
    <source>
        <dbReference type="PIRSR" id="PIRSR602401-1"/>
    </source>
</evidence>
<dbReference type="EMBL" id="OE839346">
    <property type="protein sequence ID" value="CAD7586843.1"/>
    <property type="molecule type" value="Genomic_DNA"/>
</dbReference>
<dbReference type="InterPro" id="IPR002401">
    <property type="entry name" value="Cyt_P450_E_grp-I"/>
</dbReference>
<dbReference type="GO" id="GO:0016705">
    <property type="term" value="F:oxidoreductase activity, acting on paired donors, with incorporation or reduction of molecular oxygen"/>
    <property type="evidence" value="ECO:0007669"/>
    <property type="project" value="InterPro"/>
</dbReference>
<keyword evidence="3 8" id="KW-0349">Heme</keyword>
<keyword evidence="5" id="KW-0560">Oxidoreductase</keyword>
<comment type="cofactor">
    <cofactor evidence="1 8">
        <name>heme</name>
        <dbReference type="ChEBI" id="CHEBI:30413"/>
    </cofactor>
</comment>
<evidence type="ECO:0000256" key="5">
    <source>
        <dbReference type="ARBA" id="ARBA00023002"/>
    </source>
</evidence>
<dbReference type="GO" id="GO:0020037">
    <property type="term" value="F:heme binding"/>
    <property type="evidence" value="ECO:0007669"/>
    <property type="project" value="InterPro"/>
</dbReference>
<organism evidence="10">
    <name type="scientific">Timema genevievae</name>
    <name type="common">Walking stick</name>
    <dbReference type="NCBI Taxonomy" id="629358"/>
    <lineage>
        <taxon>Eukaryota</taxon>
        <taxon>Metazoa</taxon>
        <taxon>Ecdysozoa</taxon>
        <taxon>Arthropoda</taxon>
        <taxon>Hexapoda</taxon>
        <taxon>Insecta</taxon>
        <taxon>Pterygota</taxon>
        <taxon>Neoptera</taxon>
        <taxon>Polyneoptera</taxon>
        <taxon>Phasmatodea</taxon>
        <taxon>Timematodea</taxon>
        <taxon>Timematoidea</taxon>
        <taxon>Timematidae</taxon>
        <taxon>Timema</taxon>
    </lineage>
</organism>
<dbReference type="InterPro" id="IPR017972">
    <property type="entry name" value="Cyt_P450_CS"/>
</dbReference>
<accession>A0A7R9JQM5</accession>
<evidence type="ECO:0008006" key="11">
    <source>
        <dbReference type="Google" id="ProtNLM"/>
    </source>
</evidence>